<accession>A0A553RQC5</accession>
<keyword evidence="5" id="KW-1003">Cell membrane</keyword>
<comment type="caution">
    <text evidence="13">The sequence shown here is derived from an EMBL/GenBank/DDBJ whole genome shotgun (WGS) entry which is preliminary data.</text>
</comment>
<evidence type="ECO:0000256" key="10">
    <source>
        <dbReference type="ARBA" id="ARBA00035093"/>
    </source>
</evidence>
<evidence type="ECO:0000256" key="8">
    <source>
        <dbReference type="ARBA" id="ARBA00023136"/>
    </source>
</evidence>
<evidence type="ECO:0000256" key="3">
    <source>
        <dbReference type="ARBA" id="ARBA00022448"/>
    </source>
</evidence>
<dbReference type="PANTHER" id="PTHR12385:SF42">
    <property type="entry name" value="CHOLINE TRANSPORTER-LIKE PROTEIN 5"/>
    <property type="match status" value="1"/>
</dbReference>
<proteinExistence type="inferred from homology"/>
<dbReference type="STRING" id="623744.A0A553RQC5"/>
<dbReference type="OrthoDB" id="420519at2759"/>
<evidence type="ECO:0000256" key="11">
    <source>
        <dbReference type="ARBA" id="ARBA00037726"/>
    </source>
</evidence>
<protein>
    <recommendedName>
        <fullName evidence="12">Choline transporter-like protein</fullName>
    </recommendedName>
</protein>
<keyword evidence="6 12" id="KW-0812">Transmembrane</keyword>
<evidence type="ECO:0000313" key="14">
    <source>
        <dbReference type="Proteomes" id="UP000316079"/>
    </source>
</evidence>
<keyword evidence="9" id="KW-0325">Glycoprotein</keyword>
<dbReference type="InterPro" id="IPR007603">
    <property type="entry name" value="Choline_transptr-like"/>
</dbReference>
<keyword evidence="14" id="KW-1185">Reference proteome</keyword>
<keyword evidence="8 12" id="KW-0472">Membrane</keyword>
<feature type="transmembrane region" description="Helical" evidence="12">
    <location>
        <begin position="46"/>
        <end position="77"/>
    </location>
</feature>
<feature type="non-terminal residue" evidence="13">
    <location>
        <position position="129"/>
    </location>
</feature>
<keyword evidence="7 12" id="KW-1133">Transmembrane helix</keyword>
<evidence type="ECO:0000256" key="2">
    <source>
        <dbReference type="ARBA" id="ARBA00007168"/>
    </source>
</evidence>
<evidence type="ECO:0000256" key="4">
    <source>
        <dbReference type="ARBA" id="ARBA00022449"/>
    </source>
</evidence>
<evidence type="ECO:0000256" key="12">
    <source>
        <dbReference type="RuleBase" id="RU368066"/>
    </source>
</evidence>
<organism evidence="13 14">
    <name type="scientific">Danionella cerebrum</name>
    <dbReference type="NCBI Taxonomy" id="2873325"/>
    <lineage>
        <taxon>Eukaryota</taxon>
        <taxon>Metazoa</taxon>
        <taxon>Chordata</taxon>
        <taxon>Craniata</taxon>
        <taxon>Vertebrata</taxon>
        <taxon>Euteleostomi</taxon>
        <taxon>Actinopterygii</taxon>
        <taxon>Neopterygii</taxon>
        <taxon>Teleostei</taxon>
        <taxon>Ostariophysi</taxon>
        <taxon>Cypriniformes</taxon>
        <taxon>Danionidae</taxon>
        <taxon>Danioninae</taxon>
        <taxon>Danionella</taxon>
    </lineage>
</organism>
<comment type="function">
    <text evidence="12">Choline transporter.</text>
</comment>
<dbReference type="Proteomes" id="UP000316079">
    <property type="component" value="Unassembled WGS sequence"/>
</dbReference>
<comment type="caution">
    <text evidence="12">Lacks conserved residue(s) required for the propagation of feature annotation.</text>
</comment>
<dbReference type="PANTHER" id="PTHR12385">
    <property type="entry name" value="CHOLINE TRANSPORTER-LIKE (SLC FAMILY 44)"/>
    <property type="match status" value="1"/>
</dbReference>
<keyword evidence="3" id="KW-0813">Transport</keyword>
<gene>
    <name evidence="13" type="ORF">DNTS_027522</name>
</gene>
<evidence type="ECO:0000256" key="9">
    <source>
        <dbReference type="ARBA" id="ARBA00023180"/>
    </source>
</evidence>
<dbReference type="EMBL" id="SRMA01000456">
    <property type="protein sequence ID" value="TRZ04371.1"/>
    <property type="molecule type" value="Genomic_DNA"/>
</dbReference>
<comment type="catalytic activity">
    <reaction evidence="10">
        <text>choline(out) + n H(+)(in) = choline(in) + n H(+)(out)</text>
        <dbReference type="Rhea" id="RHEA:75463"/>
        <dbReference type="ChEBI" id="CHEBI:15354"/>
        <dbReference type="ChEBI" id="CHEBI:15378"/>
    </reaction>
</comment>
<evidence type="ECO:0000313" key="13">
    <source>
        <dbReference type="EMBL" id="TRZ04371.1"/>
    </source>
</evidence>
<feature type="transmembrane region" description="Helical" evidence="12">
    <location>
        <begin position="97"/>
        <end position="121"/>
    </location>
</feature>
<comment type="subcellular location">
    <subcellularLocation>
        <location evidence="1 12">Cell membrane</location>
        <topology evidence="1 12">Multi-pass membrane protein</topology>
    </subcellularLocation>
</comment>
<evidence type="ECO:0000256" key="1">
    <source>
        <dbReference type="ARBA" id="ARBA00004651"/>
    </source>
</evidence>
<evidence type="ECO:0000256" key="5">
    <source>
        <dbReference type="ARBA" id="ARBA00022475"/>
    </source>
</evidence>
<dbReference type="Pfam" id="PF04515">
    <property type="entry name" value="Choline_transpo"/>
    <property type="match status" value="1"/>
</dbReference>
<reference evidence="13 14" key="1">
    <citation type="journal article" date="2019" name="Sci. Data">
        <title>Hybrid genome assembly and annotation of Danionella translucida.</title>
        <authorList>
            <person name="Kadobianskyi M."/>
            <person name="Schulze L."/>
            <person name="Schuelke M."/>
            <person name="Judkewitz B."/>
        </authorList>
    </citation>
    <scope>NUCLEOTIDE SEQUENCE [LARGE SCALE GENOMIC DNA]</scope>
    <source>
        <strain evidence="13 14">Bolton</strain>
    </source>
</reference>
<evidence type="ECO:0000256" key="7">
    <source>
        <dbReference type="ARBA" id="ARBA00022989"/>
    </source>
</evidence>
<dbReference type="GO" id="GO:0015297">
    <property type="term" value="F:antiporter activity"/>
    <property type="evidence" value="ECO:0007669"/>
    <property type="project" value="UniProtKB-KW"/>
</dbReference>
<evidence type="ECO:0000256" key="6">
    <source>
        <dbReference type="ARBA" id="ARBA00022692"/>
    </source>
</evidence>
<keyword evidence="4" id="KW-0050">Antiport</keyword>
<dbReference type="GO" id="GO:0005886">
    <property type="term" value="C:plasma membrane"/>
    <property type="evidence" value="ECO:0007669"/>
    <property type="project" value="UniProtKB-SubCell"/>
</dbReference>
<comment type="similarity">
    <text evidence="2 12">Belongs to the CTL (choline transporter-like) family.</text>
</comment>
<comment type="function">
    <text evidence="11">Choline/H+ antiporter.</text>
</comment>
<dbReference type="AlphaFoldDB" id="A0A553RQC5"/>
<sequence>MIDMLHSPQSFYRTTNITAQCPGAQCLFAFYGGESLYHRYLFILQLFNLLVFLWLVNFTIALEQCTIAGAFASYYWARRKPADIPPCPVFSSFSRALRYHTGSLAFGALILSVVQLIRIILEYLDNKLK</sequence>
<name>A0A553RQC5_9TELE</name>